<accession>A0A5M3YP58</accession>
<dbReference type="Proteomes" id="UP000452235">
    <property type="component" value="Unassembled WGS sequence"/>
</dbReference>
<dbReference type="InterPro" id="IPR023398">
    <property type="entry name" value="TIF_eIF4e-like"/>
</dbReference>
<evidence type="ECO:0000313" key="4">
    <source>
        <dbReference type="Proteomes" id="UP000452235"/>
    </source>
</evidence>
<dbReference type="PANTHER" id="PTHR31977:SF1">
    <property type="entry name" value="UPF0696 PROTEIN C11ORF68"/>
    <property type="match status" value="1"/>
</dbReference>
<comment type="caution">
    <text evidence="3">The sequence shown here is derived from an EMBL/GenBank/DDBJ whole genome shotgun (WGS) entry which is preliminary data.</text>
</comment>
<feature type="compositionally biased region" description="Polar residues" evidence="2">
    <location>
        <begin position="50"/>
        <end position="79"/>
    </location>
</feature>
<dbReference type="AlphaFoldDB" id="A0A5M3YP58"/>
<dbReference type="Pfam" id="PF08939">
    <property type="entry name" value="Bles03"/>
    <property type="match status" value="1"/>
</dbReference>
<evidence type="ECO:0000313" key="3">
    <source>
        <dbReference type="EMBL" id="GFF12581.1"/>
    </source>
</evidence>
<protein>
    <submittedName>
        <fullName evidence="3">Uncharacterized protein</fullName>
    </submittedName>
</protein>
<evidence type="ECO:0000256" key="1">
    <source>
        <dbReference type="ARBA" id="ARBA00010568"/>
    </source>
</evidence>
<organism evidence="3 4">
    <name type="scientific">Aspergillus terreus</name>
    <dbReference type="NCBI Taxonomy" id="33178"/>
    <lineage>
        <taxon>Eukaryota</taxon>
        <taxon>Fungi</taxon>
        <taxon>Dikarya</taxon>
        <taxon>Ascomycota</taxon>
        <taxon>Pezizomycotina</taxon>
        <taxon>Eurotiomycetes</taxon>
        <taxon>Eurotiomycetidae</taxon>
        <taxon>Eurotiales</taxon>
        <taxon>Aspergillaceae</taxon>
        <taxon>Aspergillus</taxon>
        <taxon>Aspergillus subgen. Circumdati</taxon>
    </lineage>
</organism>
<dbReference type="EMBL" id="BLJY01000001">
    <property type="protein sequence ID" value="GFF12581.1"/>
    <property type="molecule type" value="Genomic_DNA"/>
</dbReference>
<dbReference type="PANTHER" id="PTHR31977">
    <property type="entry name" value="UPF0696 PROTEIN C11ORF68"/>
    <property type="match status" value="1"/>
</dbReference>
<dbReference type="OrthoDB" id="10067381at2759"/>
<evidence type="ECO:0000256" key="2">
    <source>
        <dbReference type="SAM" id="MobiDB-lite"/>
    </source>
</evidence>
<reference evidence="3 4" key="1">
    <citation type="submission" date="2020-01" db="EMBL/GenBank/DDBJ databases">
        <title>Aspergillus terreus IFO 6365 whole genome shotgun sequence.</title>
        <authorList>
            <person name="Kanamasa S."/>
            <person name="Takahashi H."/>
        </authorList>
    </citation>
    <scope>NUCLEOTIDE SEQUENCE [LARGE SCALE GENOMIC DNA]</scope>
    <source>
        <strain evidence="3 4">IFO 6365</strain>
    </source>
</reference>
<feature type="compositionally biased region" description="Basic and acidic residues" evidence="2">
    <location>
        <begin position="81"/>
        <end position="100"/>
    </location>
</feature>
<proteinExistence type="inferred from homology"/>
<keyword evidence="4" id="KW-1185">Reference proteome</keyword>
<sequence length="312" mass="34604">MATDTRSVISDESSFYGDNDEVSRLEELAETYDPEPYWSSIHPHLLSTIQYEQSAASRPTSASQSTKTESQPSSSTPNIKSELDPSHTSRNKPTADERIPDFLARLPPSTTQVDEAGPWLYVNDPNHPPHEGDVATLVAKGTKLLHAYEDKKAELEAAHDRSGAKTRAPLTRKLSPLRQSLEKEIFALARETGVISGKWMLFLTPDRVDEYWAAVAEATARGELGIAAKVATDEGKGPDSARLLAVYTRDYADRDDVKRVIGKLVDLDLVKEDERPVYYKCDAYTYLQIMGNNPYGLRASLFSSRDVLSGKI</sequence>
<feature type="region of interest" description="Disordered" evidence="2">
    <location>
        <begin position="1"/>
        <end position="22"/>
    </location>
</feature>
<comment type="similarity">
    <text evidence="1">Belongs to the UPF0696 family.</text>
</comment>
<dbReference type="VEuPathDB" id="FungiDB:ATEG_01589"/>
<dbReference type="SUPFAM" id="SSF55418">
    <property type="entry name" value="eIF4e-like"/>
    <property type="match status" value="1"/>
</dbReference>
<dbReference type="Gene3D" id="3.30.760.10">
    <property type="entry name" value="RNA Cap, Translation Initiation Factor Eif4e"/>
    <property type="match status" value="1"/>
</dbReference>
<feature type="compositionally biased region" description="Polar residues" evidence="2">
    <location>
        <begin position="1"/>
        <end position="13"/>
    </location>
</feature>
<dbReference type="InterPro" id="IPR015034">
    <property type="entry name" value="Bles03"/>
</dbReference>
<name>A0A5M3YP58_ASPTE</name>
<gene>
    <name evidence="3" type="ORF">ATEIFO6365_0001080400</name>
</gene>
<feature type="region of interest" description="Disordered" evidence="2">
    <location>
        <begin position="50"/>
        <end position="100"/>
    </location>
</feature>